<dbReference type="EMBL" id="JAIWYP010000011">
    <property type="protein sequence ID" value="KAH3736618.1"/>
    <property type="molecule type" value="Genomic_DNA"/>
</dbReference>
<reference evidence="2" key="2">
    <citation type="submission" date="2020-11" db="EMBL/GenBank/DDBJ databases">
        <authorList>
            <person name="McCartney M.A."/>
            <person name="Auch B."/>
            <person name="Kono T."/>
            <person name="Mallez S."/>
            <person name="Becker A."/>
            <person name="Gohl D.M."/>
            <person name="Silverstein K.A.T."/>
            <person name="Koren S."/>
            <person name="Bechman K.B."/>
            <person name="Herman A."/>
            <person name="Abrahante J.E."/>
            <person name="Garbe J."/>
        </authorList>
    </citation>
    <scope>NUCLEOTIDE SEQUENCE</scope>
    <source>
        <strain evidence="2">Duluth1</strain>
        <tissue evidence="2">Whole animal</tissue>
    </source>
</reference>
<keyword evidence="3" id="KW-1185">Reference proteome</keyword>
<evidence type="ECO:0000313" key="3">
    <source>
        <dbReference type="Proteomes" id="UP000828390"/>
    </source>
</evidence>
<dbReference type="AlphaFoldDB" id="A0A9D4D012"/>
<organism evidence="2 3">
    <name type="scientific">Dreissena polymorpha</name>
    <name type="common">Zebra mussel</name>
    <name type="synonym">Mytilus polymorpha</name>
    <dbReference type="NCBI Taxonomy" id="45954"/>
    <lineage>
        <taxon>Eukaryota</taxon>
        <taxon>Metazoa</taxon>
        <taxon>Spiralia</taxon>
        <taxon>Lophotrochozoa</taxon>
        <taxon>Mollusca</taxon>
        <taxon>Bivalvia</taxon>
        <taxon>Autobranchia</taxon>
        <taxon>Heteroconchia</taxon>
        <taxon>Euheterodonta</taxon>
        <taxon>Imparidentia</taxon>
        <taxon>Neoheterodontei</taxon>
        <taxon>Myida</taxon>
        <taxon>Dreissenoidea</taxon>
        <taxon>Dreissenidae</taxon>
        <taxon>Dreissena</taxon>
    </lineage>
</organism>
<gene>
    <name evidence="2" type="ORF">DPMN_043190</name>
</gene>
<evidence type="ECO:0000313" key="2">
    <source>
        <dbReference type="EMBL" id="KAH3736618.1"/>
    </source>
</evidence>
<evidence type="ECO:0000256" key="1">
    <source>
        <dbReference type="SAM" id="MobiDB-lite"/>
    </source>
</evidence>
<name>A0A9D4D012_DREPO</name>
<comment type="caution">
    <text evidence="2">The sequence shown here is derived from an EMBL/GenBank/DDBJ whole genome shotgun (WGS) entry which is preliminary data.</text>
</comment>
<sequence length="79" mass="8967">MEFHPQKCSVLSHPEAPSDRASIPIERNNPNWTKQQNTLAWTSTLHCLGTLILIEPTRKLTTCLASYVEIFGTVFNIKK</sequence>
<feature type="region of interest" description="Disordered" evidence="1">
    <location>
        <begin position="1"/>
        <end position="29"/>
    </location>
</feature>
<reference evidence="2" key="1">
    <citation type="journal article" date="2019" name="bioRxiv">
        <title>The Genome of the Zebra Mussel, Dreissena polymorpha: A Resource for Invasive Species Research.</title>
        <authorList>
            <person name="McCartney M.A."/>
            <person name="Auch B."/>
            <person name="Kono T."/>
            <person name="Mallez S."/>
            <person name="Zhang Y."/>
            <person name="Obille A."/>
            <person name="Becker A."/>
            <person name="Abrahante J.E."/>
            <person name="Garbe J."/>
            <person name="Badalamenti J.P."/>
            <person name="Herman A."/>
            <person name="Mangelson H."/>
            <person name="Liachko I."/>
            <person name="Sullivan S."/>
            <person name="Sone E.D."/>
            <person name="Koren S."/>
            <person name="Silverstein K.A.T."/>
            <person name="Beckman K.B."/>
            <person name="Gohl D.M."/>
        </authorList>
    </citation>
    <scope>NUCLEOTIDE SEQUENCE</scope>
    <source>
        <strain evidence="2">Duluth1</strain>
        <tissue evidence="2">Whole animal</tissue>
    </source>
</reference>
<protein>
    <submittedName>
        <fullName evidence="2">Uncharacterized protein</fullName>
    </submittedName>
</protein>
<proteinExistence type="predicted"/>
<accession>A0A9D4D012</accession>
<dbReference type="Proteomes" id="UP000828390">
    <property type="component" value="Unassembled WGS sequence"/>
</dbReference>